<evidence type="ECO:0000313" key="3">
    <source>
        <dbReference type="EMBL" id="SVE18657.1"/>
    </source>
</evidence>
<gene>
    <name evidence="1" type="ORF">METZ01_LOCUS280748</name>
    <name evidence="2" type="ORF">METZ01_LOCUS446018</name>
    <name evidence="3" type="ORF">METZ01_LOCUS471511</name>
</gene>
<evidence type="ECO:0000313" key="1">
    <source>
        <dbReference type="EMBL" id="SVC27894.1"/>
    </source>
</evidence>
<feature type="non-terminal residue" evidence="1">
    <location>
        <position position="29"/>
    </location>
</feature>
<dbReference type="EMBL" id="UINC01082796">
    <property type="protein sequence ID" value="SVC27894.1"/>
    <property type="molecule type" value="Genomic_DNA"/>
</dbReference>
<dbReference type="EMBL" id="UINC01199975">
    <property type="protein sequence ID" value="SVE18657.1"/>
    <property type="molecule type" value="Genomic_DNA"/>
</dbReference>
<dbReference type="EMBL" id="UINC01182764">
    <property type="protein sequence ID" value="SVD93164.1"/>
    <property type="molecule type" value="Genomic_DNA"/>
</dbReference>
<organism evidence="1">
    <name type="scientific">marine metagenome</name>
    <dbReference type="NCBI Taxonomy" id="408172"/>
    <lineage>
        <taxon>unclassified sequences</taxon>
        <taxon>metagenomes</taxon>
        <taxon>ecological metagenomes</taxon>
    </lineage>
</organism>
<sequence length="29" mass="3325">MDPNNSSIQNTLEQNTANMIFYEDSFAKT</sequence>
<evidence type="ECO:0000313" key="2">
    <source>
        <dbReference type="EMBL" id="SVD93164.1"/>
    </source>
</evidence>
<reference evidence="1" key="1">
    <citation type="submission" date="2018-05" db="EMBL/GenBank/DDBJ databases">
        <authorList>
            <person name="Lanie J.A."/>
            <person name="Ng W.-L."/>
            <person name="Kazmierczak K.M."/>
            <person name="Andrzejewski T.M."/>
            <person name="Davidsen T.M."/>
            <person name="Wayne K.J."/>
            <person name="Tettelin H."/>
            <person name="Glass J.I."/>
            <person name="Rusch D."/>
            <person name="Podicherti R."/>
            <person name="Tsui H.-C.T."/>
            <person name="Winkler M.E."/>
        </authorList>
    </citation>
    <scope>NUCLEOTIDE SEQUENCE</scope>
</reference>
<proteinExistence type="predicted"/>
<protein>
    <submittedName>
        <fullName evidence="1">Uncharacterized protein</fullName>
    </submittedName>
</protein>
<accession>A0A382KSW1</accession>
<dbReference type="AlphaFoldDB" id="A0A382KSW1"/>
<name>A0A382KSW1_9ZZZZ</name>